<feature type="transmembrane region" description="Helical" evidence="2">
    <location>
        <begin position="40"/>
        <end position="60"/>
    </location>
</feature>
<keyword evidence="2" id="KW-1133">Transmembrane helix</keyword>
<reference evidence="4" key="1">
    <citation type="journal article" date="2019" name="Int. J. Syst. Evol. Microbiol.">
        <title>The Global Catalogue of Microorganisms (GCM) 10K type strain sequencing project: providing services to taxonomists for standard genome sequencing and annotation.</title>
        <authorList>
            <consortium name="The Broad Institute Genomics Platform"/>
            <consortium name="The Broad Institute Genome Sequencing Center for Infectious Disease"/>
            <person name="Wu L."/>
            <person name="Ma J."/>
        </authorList>
    </citation>
    <scope>NUCLEOTIDE SEQUENCE [LARGE SCALE GENOMIC DNA]</scope>
    <source>
        <strain evidence="4">CGMCC 1.12477</strain>
    </source>
</reference>
<dbReference type="Proteomes" id="UP001597351">
    <property type="component" value="Unassembled WGS sequence"/>
</dbReference>
<accession>A0ABW4TMU7</accession>
<comment type="caution">
    <text evidence="3">The sequence shown here is derived from an EMBL/GenBank/DDBJ whole genome shotgun (WGS) entry which is preliminary data.</text>
</comment>
<gene>
    <name evidence="3" type="ORF">ACFSDE_13805</name>
</gene>
<keyword evidence="2" id="KW-0812">Transmembrane</keyword>
<protein>
    <submittedName>
        <fullName evidence="3">Uncharacterized protein</fullName>
    </submittedName>
</protein>
<dbReference type="RefSeq" id="WP_343919370.1">
    <property type="nucleotide sequence ID" value="NZ_BAAAJT010000002.1"/>
</dbReference>
<sequence>MTATDLERELARLADTFDPPVVPVSADLARGRRRLLRTRATVVGAAAATAAVLASATLLGQGTPRSDPQPVDRTPDPDRTTAATDPVRALPDLDPRNDNATPLSRWNDLLAEHLDPRREHLQPYTRGTANSQTGDGYLGSRFTWTNPGEDGMGMLVVGVARSHRAAWDSPCKTGAYDVTCRDARGPDGEPARVGTSDSVTTVEVEQADGDVVTLTLDLLFGNNSLVPISGTDITVEQLLEAAADERLDLPEPPPVSSIDPAEFQDALATVAGGGRELMGFPAGGASLFEGGVFEKRRQVASVNADAFPVSAGYGLPSACPEKVYRSCGRREVDGVQVFVARDRQPYFPGTEVVFAGTENVVRVQWMRSGDGGADPDLDELVALVTDPRWQT</sequence>
<keyword evidence="2" id="KW-0472">Membrane</keyword>
<evidence type="ECO:0000256" key="2">
    <source>
        <dbReference type="SAM" id="Phobius"/>
    </source>
</evidence>
<organism evidence="3 4">
    <name type="scientific">Nocardioides aestuarii</name>
    <dbReference type="NCBI Taxonomy" id="252231"/>
    <lineage>
        <taxon>Bacteria</taxon>
        <taxon>Bacillati</taxon>
        <taxon>Actinomycetota</taxon>
        <taxon>Actinomycetes</taxon>
        <taxon>Propionibacteriales</taxon>
        <taxon>Nocardioidaceae</taxon>
        <taxon>Nocardioides</taxon>
    </lineage>
</organism>
<feature type="region of interest" description="Disordered" evidence="1">
    <location>
        <begin position="59"/>
        <end position="103"/>
    </location>
</feature>
<proteinExistence type="predicted"/>
<keyword evidence="4" id="KW-1185">Reference proteome</keyword>
<evidence type="ECO:0000313" key="3">
    <source>
        <dbReference type="EMBL" id="MFD1947870.1"/>
    </source>
</evidence>
<evidence type="ECO:0000256" key="1">
    <source>
        <dbReference type="SAM" id="MobiDB-lite"/>
    </source>
</evidence>
<name>A0ABW4TMU7_9ACTN</name>
<evidence type="ECO:0000313" key="4">
    <source>
        <dbReference type="Proteomes" id="UP001597351"/>
    </source>
</evidence>
<dbReference type="EMBL" id="JBHUGD010000003">
    <property type="protein sequence ID" value="MFD1947870.1"/>
    <property type="molecule type" value="Genomic_DNA"/>
</dbReference>